<keyword evidence="1" id="KW-0472">Membrane</keyword>
<dbReference type="EMBL" id="AAOJ01000006">
    <property type="protein sequence ID" value="EAS63500.1"/>
    <property type="molecule type" value="Genomic_DNA"/>
</dbReference>
<dbReference type="Proteomes" id="UP000001603">
    <property type="component" value="Unassembled WGS sequence"/>
</dbReference>
<evidence type="ECO:0000256" key="1">
    <source>
        <dbReference type="SAM" id="Phobius"/>
    </source>
</evidence>
<sequence>MLIIDTFTSLVILSKSWLIIFYTKIPFTGNEKSRPEILTLVISLNSYSLFFLFLLSASDSK</sequence>
<name>Q1ZN38_PHOAS</name>
<dbReference type="AlphaFoldDB" id="Q1ZN38"/>
<comment type="caution">
    <text evidence="2">The sequence shown here is derived from an EMBL/GenBank/DDBJ whole genome shotgun (WGS) entry which is preliminary data.</text>
</comment>
<evidence type="ECO:0000313" key="3">
    <source>
        <dbReference type="Proteomes" id="UP000001603"/>
    </source>
</evidence>
<reference evidence="2 3" key="1">
    <citation type="journal article" date="2009" name="Proc. Natl. Acad. Sci. U.S.A.">
        <title>The genomic basis of trophic strategy in marine bacteria.</title>
        <authorList>
            <person name="Lauro F.M."/>
            <person name="McDougald D."/>
            <person name="Thomas T."/>
            <person name="Williams T.J."/>
            <person name="Egan S."/>
            <person name="Rice S."/>
            <person name="DeMaere M.Z."/>
            <person name="Ting L."/>
            <person name="Ertan H."/>
            <person name="Johnson J."/>
            <person name="Ferriera S."/>
            <person name="Lapidus A."/>
            <person name="Anderson I."/>
            <person name="Kyrpides N."/>
            <person name="Munk A.C."/>
            <person name="Detter C."/>
            <person name="Han C.S."/>
            <person name="Brown M.V."/>
            <person name="Robb F.T."/>
            <person name="Kjelleberg S."/>
            <person name="Cavicchioli R."/>
        </authorList>
    </citation>
    <scope>NUCLEOTIDE SEQUENCE [LARGE SCALE GENOMIC DNA]</scope>
    <source>
        <strain evidence="2 3">S14</strain>
    </source>
</reference>
<keyword evidence="1" id="KW-1133">Transmembrane helix</keyword>
<feature type="transmembrane region" description="Helical" evidence="1">
    <location>
        <begin position="6"/>
        <end position="25"/>
    </location>
</feature>
<proteinExistence type="predicted"/>
<accession>Q1ZN38</accession>
<protein>
    <submittedName>
        <fullName evidence="2">Uncharacterized protein</fullName>
    </submittedName>
</protein>
<gene>
    <name evidence="2" type="ORF">VAS14_08510</name>
</gene>
<dbReference type="HOGENOM" id="CLU_2918662_0_0_6"/>
<feature type="transmembrane region" description="Helical" evidence="1">
    <location>
        <begin position="37"/>
        <end position="57"/>
    </location>
</feature>
<evidence type="ECO:0000313" key="2">
    <source>
        <dbReference type="EMBL" id="EAS63500.1"/>
    </source>
</evidence>
<organism evidence="2 3">
    <name type="scientific">Photobacterium angustum (strain S14 / CCUG 15956)</name>
    <name type="common">Vibrio sp. (strain S14 / CCUG 15956)</name>
    <dbReference type="NCBI Taxonomy" id="314292"/>
    <lineage>
        <taxon>Bacteria</taxon>
        <taxon>Pseudomonadati</taxon>
        <taxon>Pseudomonadota</taxon>
        <taxon>Gammaproteobacteria</taxon>
        <taxon>Vibrionales</taxon>
        <taxon>Vibrionaceae</taxon>
        <taxon>Photobacterium</taxon>
    </lineage>
</organism>
<keyword evidence="1" id="KW-0812">Transmembrane</keyword>